<dbReference type="Pfam" id="PF22776">
    <property type="entry name" value="K_trans_C"/>
    <property type="match status" value="1"/>
</dbReference>
<dbReference type="InterPro" id="IPR053951">
    <property type="entry name" value="K_trans_N"/>
</dbReference>
<reference evidence="14" key="2">
    <citation type="submission" date="2009-11" db="EMBL/GenBank/DDBJ databases">
        <title>The Genome Sequence of Allomyces macrogynus strain ATCC 38327.</title>
        <authorList>
            <consortium name="The Broad Institute Genome Sequencing Platform"/>
            <person name="Russ C."/>
            <person name="Cuomo C."/>
            <person name="Shea T."/>
            <person name="Young S.K."/>
            <person name="Zeng Q."/>
            <person name="Koehrsen M."/>
            <person name="Haas B."/>
            <person name="Borodovsky M."/>
            <person name="Guigo R."/>
            <person name="Alvarado L."/>
            <person name="Berlin A."/>
            <person name="Borenstein D."/>
            <person name="Chen Z."/>
            <person name="Engels R."/>
            <person name="Freedman E."/>
            <person name="Gellesch M."/>
            <person name="Goldberg J."/>
            <person name="Griggs A."/>
            <person name="Gujja S."/>
            <person name="Heiman D."/>
            <person name="Hepburn T."/>
            <person name="Howarth C."/>
            <person name="Jen D."/>
            <person name="Larson L."/>
            <person name="Lewis B."/>
            <person name="Mehta T."/>
            <person name="Park D."/>
            <person name="Pearson M."/>
            <person name="Roberts A."/>
            <person name="Saif S."/>
            <person name="Shenoy N."/>
            <person name="Sisk P."/>
            <person name="Stolte C."/>
            <person name="Sykes S."/>
            <person name="Walk T."/>
            <person name="White J."/>
            <person name="Yandava C."/>
            <person name="Burger G."/>
            <person name="Gray M.W."/>
            <person name="Holland P.W.H."/>
            <person name="King N."/>
            <person name="Lang F.B.F."/>
            <person name="Roger A.J."/>
            <person name="Ruiz-Trillo I."/>
            <person name="Lander E."/>
            <person name="Nusbaum C."/>
        </authorList>
    </citation>
    <scope>NUCLEOTIDE SEQUENCE [LARGE SCALE GENOMIC DNA]</scope>
    <source>
        <strain evidence="14">ATCC 38327</strain>
    </source>
</reference>
<dbReference type="EMBL" id="GG745361">
    <property type="protein sequence ID" value="KNE69481.1"/>
    <property type="molecule type" value="Genomic_DNA"/>
</dbReference>
<gene>
    <name evidence="13" type="ORF">AMAG_14049</name>
</gene>
<evidence type="ECO:0000259" key="11">
    <source>
        <dbReference type="Pfam" id="PF02705"/>
    </source>
</evidence>
<dbReference type="Proteomes" id="UP000054350">
    <property type="component" value="Unassembled WGS sequence"/>
</dbReference>
<feature type="region of interest" description="Disordered" evidence="9">
    <location>
        <begin position="119"/>
        <end position="138"/>
    </location>
</feature>
<reference evidence="13 14" key="1">
    <citation type="submission" date="2009-11" db="EMBL/GenBank/DDBJ databases">
        <title>Annotation of Allomyces macrogynus ATCC 38327.</title>
        <authorList>
            <consortium name="The Broad Institute Genome Sequencing Platform"/>
            <person name="Russ C."/>
            <person name="Cuomo C."/>
            <person name="Burger G."/>
            <person name="Gray M.W."/>
            <person name="Holland P.W.H."/>
            <person name="King N."/>
            <person name="Lang F.B.F."/>
            <person name="Roger A.J."/>
            <person name="Ruiz-Trillo I."/>
            <person name="Young S.K."/>
            <person name="Zeng Q."/>
            <person name="Gargeya S."/>
            <person name="Fitzgerald M."/>
            <person name="Haas B."/>
            <person name="Abouelleil A."/>
            <person name="Alvarado L."/>
            <person name="Arachchi H.M."/>
            <person name="Berlin A."/>
            <person name="Chapman S.B."/>
            <person name="Gearin G."/>
            <person name="Goldberg J."/>
            <person name="Griggs A."/>
            <person name="Gujja S."/>
            <person name="Hansen M."/>
            <person name="Heiman D."/>
            <person name="Howarth C."/>
            <person name="Larimer J."/>
            <person name="Lui A."/>
            <person name="MacDonald P.J.P."/>
            <person name="McCowen C."/>
            <person name="Montmayeur A."/>
            <person name="Murphy C."/>
            <person name="Neiman D."/>
            <person name="Pearson M."/>
            <person name="Priest M."/>
            <person name="Roberts A."/>
            <person name="Saif S."/>
            <person name="Shea T."/>
            <person name="Sisk P."/>
            <person name="Stolte C."/>
            <person name="Sykes S."/>
            <person name="Wortman J."/>
            <person name="Nusbaum C."/>
            <person name="Birren B."/>
        </authorList>
    </citation>
    <scope>NUCLEOTIDE SEQUENCE [LARGE SCALE GENOMIC DNA]</scope>
    <source>
        <strain evidence="13 14">ATCC 38327</strain>
    </source>
</reference>
<accession>A0A0L0T445</accession>
<keyword evidence="6 10" id="KW-1133">Transmembrane helix</keyword>
<evidence type="ECO:0000256" key="7">
    <source>
        <dbReference type="ARBA" id="ARBA00023065"/>
    </source>
</evidence>
<evidence type="ECO:0000256" key="10">
    <source>
        <dbReference type="SAM" id="Phobius"/>
    </source>
</evidence>
<dbReference type="PANTHER" id="PTHR30540:SF83">
    <property type="entry name" value="K+ POTASSIUM TRANSPORTER"/>
    <property type="match status" value="1"/>
</dbReference>
<dbReference type="OrthoDB" id="5590945at2759"/>
<evidence type="ECO:0000256" key="6">
    <source>
        <dbReference type="ARBA" id="ARBA00022989"/>
    </source>
</evidence>
<feature type="transmembrane region" description="Helical" evidence="10">
    <location>
        <begin position="646"/>
        <end position="667"/>
    </location>
</feature>
<evidence type="ECO:0000256" key="3">
    <source>
        <dbReference type="ARBA" id="ARBA00022538"/>
    </source>
</evidence>
<feature type="transmembrane region" description="Helical" evidence="10">
    <location>
        <begin position="414"/>
        <end position="437"/>
    </location>
</feature>
<evidence type="ECO:0000313" key="13">
    <source>
        <dbReference type="EMBL" id="KNE69481.1"/>
    </source>
</evidence>
<feature type="transmembrane region" description="Helical" evidence="10">
    <location>
        <begin position="235"/>
        <end position="255"/>
    </location>
</feature>
<dbReference type="InterPro" id="IPR003855">
    <property type="entry name" value="K+_transporter"/>
</dbReference>
<evidence type="ECO:0000256" key="5">
    <source>
        <dbReference type="ARBA" id="ARBA00022958"/>
    </source>
</evidence>
<proteinExistence type="predicted"/>
<comment type="subcellular location">
    <subcellularLocation>
        <location evidence="1">Membrane</location>
        <topology evidence="1">Multi-pass membrane protein</topology>
    </subcellularLocation>
</comment>
<keyword evidence="5" id="KW-0630">Potassium</keyword>
<feature type="transmembrane region" description="Helical" evidence="10">
    <location>
        <begin position="449"/>
        <end position="467"/>
    </location>
</feature>
<dbReference type="GO" id="GO:0016020">
    <property type="term" value="C:membrane"/>
    <property type="evidence" value="ECO:0007669"/>
    <property type="project" value="UniProtKB-SubCell"/>
</dbReference>
<feature type="transmembrane region" description="Helical" evidence="10">
    <location>
        <begin position="374"/>
        <end position="394"/>
    </location>
</feature>
<dbReference type="GO" id="GO:0015079">
    <property type="term" value="F:potassium ion transmembrane transporter activity"/>
    <property type="evidence" value="ECO:0007669"/>
    <property type="project" value="InterPro"/>
</dbReference>
<dbReference type="Pfam" id="PF02705">
    <property type="entry name" value="K_trans"/>
    <property type="match status" value="1"/>
</dbReference>
<keyword evidence="7" id="KW-0406">Ion transport</keyword>
<feature type="transmembrane region" description="Helical" evidence="10">
    <location>
        <begin position="586"/>
        <end position="608"/>
    </location>
</feature>
<dbReference type="PANTHER" id="PTHR30540">
    <property type="entry name" value="OSMOTIC STRESS POTASSIUM TRANSPORTER"/>
    <property type="match status" value="1"/>
</dbReference>
<dbReference type="VEuPathDB" id="FungiDB:AMAG_14049"/>
<keyword evidence="4 10" id="KW-0812">Transmembrane</keyword>
<evidence type="ECO:0000256" key="2">
    <source>
        <dbReference type="ARBA" id="ARBA00022448"/>
    </source>
</evidence>
<keyword evidence="8 10" id="KW-0472">Membrane</keyword>
<dbReference type="STRING" id="578462.A0A0L0T445"/>
<evidence type="ECO:0000256" key="1">
    <source>
        <dbReference type="ARBA" id="ARBA00004141"/>
    </source>
</evidence>
<evidence type="ECO:0000256" key="8">
    <source>
        <dbReference type="ARBA" id="ARBA00023136"/>
    </source>
</evidence>
<evidence type="ECO:0000259" key="12">
    <source>
        <dbReference type="Pfam" id="PF22776"/>
    </source>
</evidence>
<keyword evidence="14" id="KW-1185">Reference proteome</keyword>
<feature type="transmembrane region" description="Helical" evidence="10">
    <location>
        <begin position="345"/>
        <end position="362"/>
    </location>
</feature>
<evidence type="ECO:0000256" key="9">
    <source>
        <dbReference type="SAM" id="MobiDB-lite"/>
    </source>
</evidence>
<feature type="compositionally biased region" description="Low complexity" evidence="9">
    <location>
        <begin position="68"/>
        <end position="85"/>
    </location>
</feature>
<feature type="transmembrane region" description="Helical" evidence="10">
    <location>
        <begin position="198"/>
        <end position="220"/>
    </location>
</feature>
<dbReference type="InterPro" id="IPR053952">
    <property type="entry name" value="K_trans_C"/>
</dbReference>
<organism evidence="13 14">
    <name type="scientific">Allomyces macrogynus (strain ATCC 38327)</name>
    <name type="common">Allomyces javanicus var. macrogynus</name>
    <dbReference type="NCBI Taxonomy" id="578462"/>
    <lineage>
        <taxon>Eukaryota</taxon>
        <taxon>Fungi</taxon>
        <taxon>Fungi incertae sedis</taxon>
        <taxon>Blastocladiomycota</taxon>
        <taxon>Blastocladiomycetes</taxon>
        <taxon>Blastocladiales</taxon>
        <taxon>Blastocladiaceae</taxon>
        <taxon>Allomyces</taxon>
    </lineage>
</organism>
<dbReference type="AlphaFoldDB" id="A0A0L0T445"/>
<evidence type="ECO:0008006" key="15">
    <source>
        <dbReference type="Google" id="ProtNLM"/>
    </source>
</evidence>
<keyword evidence="3" id="KW-0633">Potassium transport</keyword>
<protein>
    <recommendedName>
        <fullName evidence="15">Potassium uptake protein</fullName>
    </recommendedName>
</protein>
<keyword evidence="2" id="KW-0813">Transport</keyword>
<sequence>MVNDTDAIRMESAPILPSIAVQGAATSDFAVAAATPPASEAHEPSWVPMTPAPALPPRSSSDREPRRTLGTTGSSSGAAPSSTTSAHAALNMEDTGGIRPRTAAMTSVTSQLLGNMMRKSGFVKPSPSGTGEEGLSRTMTNASNSSYLLSLRRPIVDGKPGAPPPPPMGRPARRMSLGAALMMPPAPRVQDKMDVKTLLAVTFKALGILYGDVAAAPMFVMKSVFKDGVNQTDPVTDILGCLSLMIWISIILGIVKYCLVVLKAENNGEGGILALLSLVPTAEDDATPPFLVRHYRKIFLLALCGCAFLLGDGLVTPAISILAAVEGFHVIEDKYPDLFHAIPVDSWRVPATCVLLLMLFYVQRFGLGRITAIFPVVMVVWFSALAVIGILNVIQMPTILLAFNPLCMVHVMVLRGWDGTLSMLSTVLLVVAGLEFLYADLGTFKRRPITLSFSAVVVPCTLIAYLGQGAKLLGLGVDKLSSTDPTTEDAVHKVIHNLFFEMVPTWSLWPLVLLGTLVSAVGSQAVICGCFAMIDQAITLRVFPSFESVHLMGADGHGSYYVPFFNGILLVGSLALAGAYQDSDVLSDMFGLCVSGAMLITSILMIIVMVAKWSLPWWRVTLYGVVILVLDAMLFVASLIKLGKNAWITFLFSATFFGIMCVQLCGGSKSPRRLTMRAEARFIMTSTWTDIFHAMDAKFWTMTNVRQHIRIHGRVKGMGVFVAYADEEVPHVLSLLAARLPALPEEIILLTTNCVKALPFVAEDDRVICRAVDPAHGVYRLLISHGFAERPMNVQEALQFAKKRRGLKIKTPQDGQAGALVTFFVARHSVLALPDRAWYRRWKHYLYEVISRNTNNQVHVLGLPVQDVLEVSNVLEL</sequence>
<feature type="transmembrane region" description="Helical" evidence="10">
    <location>
        <begin position="508"/>
        <end position="534"/>
    </location>
</feature>
<feature type="transmembrane region" description="Helical" evidence="10">
    <location>
        <begin position="560"/>
        <end position="580"/>
    </location>
</feature>
<evidence type="ECO:0000256" key="4">
    <source>
        <dbReference type="ARBA" id="ARBA00022692"/>
    </source>
</evidence>
<feature type="transmembrane region" description="Helical" evidence="10">
    <location>
        <begin position="620"/>
        <end position="640"/>
    </location>
</feature>
<feature type="transmembrane region" description="Helical" evidence="10">
    <location>
        <begin position="298"/>
        <end position="325"/>
    </location>
</feature>
<feature type="domain" description="K+ potassium transporter integral membrane" evidence="11">
    <location>
        <begin position="202"/>
        <end position="670"/>
    </location>
</feature>
<name>A0A0L0T445_ALLM3</name>
<feature type="domain" description="K+ potassium transporter C-terminal" evidence="12">
    <location>
        <begin position="716"/>
        <end position="876"/>
    </location>
</feature>
<dbReference type="eggNOG" id="ENOG502QPSA">
    <property type="taxonomic scope" value="Eukaryota"/>
</dbReference>
<feature type="region of interest" description="Disordered" evidence="9">
    <location>
        <begin position="35"/>
        <end position="85"/>
    </location>
</feature>
<evidence type="ECO:0000313" key="14">
    <source>
        <dbReference type="Proteomes" id="UP000054350"/>
    </source>
</evidence>